<reference evidence="2" key="1">
    <citation type="submission" date="2015-06" db="EMBL/GenBank/DDBJ databases">
        <authorList>
            <person name="Urmite Genomes Urmite Genomes"/>
        </authorList>
    </citation>
    <scope>NUCLEOTIDE SEQUENCE [LARGE SCALE GENOMIC DNA]</scope>
    <source>
        <strain evidence="2">CSUR P1867</strain>
    </source>
</reference>
<evidence type="ECO:0000256" key="1">
    <source>
        <dbReference type="SAM" id="SignalP"/>
    </source>
</evidence>
<accession>A0A0G4Q595</accession>
<dbReference type="Proteomes" id="UP000183920">
    <property type="component" value="Unassembled WGS sequence"/>
</dbReference>
<dbReference type="AlphaFoldDB" id="A0A0G4Q595"/>
<gene>
    <name evidence="2" type="ORF">BN1804_01243</name>
    <name evidence="3" type="ORF">JFQ69_05850</name>
</gene>
<dbReference type="InterPro" id="IPR007497">
    <property type="entry name" value="SIMPL/DUF541"/>
</dbReference>
<evidence type="ECO:0000313" key="4">
    <source>
        <dbReference type="Proteomes" id="UP000183920"/>
    </source>
</evidence>
<dbReference type="PANTHER" id="PTHR34387:SF1">
    <property type="entry name" value="PERIPLASMIC IMMUNOGENIC PROTEIN"/>
    <property type="match status" value="1"/>
</dbReference>
<feature type="chain" id="PRO_5030007068" evidence="1">
    <location>
        <begin position="23"/>
        <end position="244"/>
    </location>
</feature>
<dbReference type="EMBL" id="JAEKCB010000002">
    <property type="protein sequence ID" value="MBJ2117180.1"/>
    <property type="molecule type" value="Genomic_DNA"/>
</dbReference>
<dbReference type="GO" id="GO:0006974">
    <property type="term" value="P:DNA damage response"/>
    <property type="evidence" value="ECO:0007669"/>
    <property type="project" value="TreeGrafter"/>
</dbReference>
<protein>
    <submittedName>
        <fullName evidence="2">26 kDa periplasmic immunogenic protein</fullName>
    </submittedName>
    <submittedName>
        <fullName evidence="3">Oxidative stress defense protein</fullName>
    </submittedName>
</protein>
<dbReference type="RefSeq" id="WP_006533709.1">
    <property type="nucleotide sequence ID" value="NZ_CAXOKJ010000003.1"/>
</dbReference>
<dbReference type="Gene3D" id="3.30.110.170">
    <property type="entry name" value="Protein of unknown function (DUF541), domain 1"/>
    <property type="match status" value="1"/>
</dbReference>
<dbReference type="NCBIfam" id="NF008299">
    <property type="entry name" value="PRK11087.1"/>
    <property type="match status" value="1"/>
</dbReference>
<dbReference type="Pfam" id="PF04402">
    <property type="entry name" value="SIMPL"/>
    <property type="match status" value="1"/>
</dbReference>
<dbReference type="InterPro" id="IPR052022">
    <property type="entry name" value="26kDa_periplasmic_antigen"/>
</dbReference>
<sequence length="244" mass="26556" precursor="true">MKLKAIVLASVFTLGLPSIALAASEPEGPHITTSGNATIKAAPDMATLNIQVSERAKDAAQAKKQVDERVAKYFAFLKENGVVKEDIDAANIRTQPNYEYDKKAERSVINGYTATRTVNVKIKKLEQLNTLLDGALAAGLNEINNVEFGVNNPEQYKAKAREVAIKNAIDQASSVAKGFGADLGAVYSVSYRAPEATPYPIAQVRMDAMTLKAQAPAAVQETYQQQSIEFKDYVDVVFELKRTK</sequence>
<proteinExistence type="predicted"/>
<keyword evidence="5" id="KW-1185">Reference proteome</keyword>
<dbReference type="GeneID" id="76523673"/>
<name>A0A0G4Q595_9GAMM</name>
<evidence type="ECO:0000313" key="3">
    <source>
        <dbReference type="EMBL" id="MBJ2117180.1"/>
    </source>
</evidence>
<evidence type="ECO:0000313" key="5">
    <source>
        <dbReference type="Proteomes" id="UP000619976"/>
    </source>
</evidence>
<organism evidence="2 4">
    <name type="scientific">Proteus penneri</name>
    <dbReference type="NCBI Taxonomy" id="102862"/>
    <lineage>
        <taxon>Bacteria</taxon>
        <taxon>Pseudomonadati</taxon>
        <taxon>Pseudomonadota</taxon>
        <taxon>Gammaproteobacteria</taxon>
        <taxon>Enterobacterales</taxon>
        <taxon>Morganellaceae</taxon>
        <taxon>Proteus</taxon>
    </lineage>
</organism>
<dbReference type="Proteomes" id="UP000619976">
    <property type="component" value="Unassembled WGS sequence"/>
</dbReference>
<evidence type="ECO:0000313" key="2">
    <source>
        <dbReference type="EMBL" id="CRL60990.1"/>
    </source>
</evidence>
<keyword evidence="1" id="KW-0732">Signal</keyword>
<dbReference type="EMBL" id="CVRY01000002">
    <property type="protein sequence ID" value="CRL60990.1"/>
    <property type="molecule type" value="Genomic_DNA"/>
</dbReference>
<dbReference type="Gene3D" id="3.30.70.2970">
    <property type="entry name" value="Protein of unknown function (DUF541), domain 2"/>
    <property type="match status" value="1"/>
</dbReference>
<reference evidence="3 5" key="3">
    <citation type="submission" date="2020-12" db="EMBL/GenBank/DDBJ databases">
        <title>Enhanced detection system for hospital associated transmission using whole genome sequencing surveillance.</title>
        <authorList>
            <person name="Harrison L.H."/>
            <person name="Van Tyne D."/>
            <person name="Marsh J.W."/>
            <person name="Griffith M.P."/>
            <person name="Snyder D.J."/>
            <person name="Cooper V.S."/>
            <person name="Mustapha M."/>
        </authorList>
    </citation>
    <scope>NUCLEOTIDE SEQUENCE [LARGE SCALE GENOMIC DNA]</scope>
    <source>
        <strain evidence="3 5">PR00195</strain>
    </source>
</reference>
<dbReference type="PANTHER" id="PTHR34387">
    <property type="entry name" value="SLR1258 PROTEIN"/>
    <property type="match status" value="1"/>
</dbReference>
<accession>A0A379EPH8</accession>
<reference evidence="4" key="2">
    <citation type="submission" date="2015-06" db="EMBL/GenBank/DDBJ databases">
        <authorList>
            <person name="Urmite Genomes"/>
        </authorList>
    </citation>
    <scope>NUCLEOTIDE SEQUENCE [LARGE SCALE GENOMIC DNA]</scope>
    <source>
        <strain evidence="4">CSUR P1867</strain>
    </source>
</reference>
<feature type="signal peptide" evidence="1">
    <location>
        <begin position="1"/>
        <end position="22"/>
    </location>
</feature>